<organism evidence="1 2">
    <name type="scientific">Peribacillus huizhouensis</name>
    <dbReference type="NCBI Taxonomy" id="1501239"/>
    <lineage>
        <taxon>Bacteria</taxon>
        <taxon>Bacillati</taxon>
        <taxon>Bacillota</taxon>
        <taxon>Bacilli</taxon>
        <taxon>Bacillales</taxon>
        <taxon>Bacillaceae</taxon>
        <taxon>Peribacillus</taxon>
    </lineage>
</organism>
<dbReference type="Pfam" id="PF03406">
    <property type="entry name" value="Phage_fiber_2"/>
    <property type="match status" value="1"/>
</dbReference>
<name>A0ABR6CT32_9BACI</name>
<gene>
    <name evidence="1" type="ORF">HNP81_002797</name>
</gene>
<dbReference type="InterPro" id="IPR005068">
    <property type="entry name" value="Phage_lambda_Stf-r2"/>
</dbReference>
<dbReference type="EMBL" id="JACJHX010000008">
    <property type="protein sequence ID" value="MBA9027507.1"/>
    <property type="molecule type" value="Genomic_DNA"/>
</dbReference>
<keyword evidence="1" id="KW-0131">Cell cycle</keyword>
<keyword evidence="1" id="KW-0132">Cell division</keyword>
<proteinExistence type="predicted"/>
<dbReference type="Proteomes" id="UP000626697">
    <property type="component" value="Unassembled WGS sequence"/>
</dbReference>
<keyword evidence="2" id="KW-1185">Reference proteome</keyword>
<dbReference type="RefSeq" id="WP_246399349.1">
    <property type="nucleotide sequence ID" value="NZ_JACJHX010000008.1"/>
</dbReference>
<accession>A0ABR6CT32</accession>
<comment type="caution">
    <text evidence="1">The sequence shown here is derived from an EMBL/GenBank/DDBJ whole genome shotgun (WGS) entry which is preliminary data.</text>
</comment>
<evidence type="ECO:0000313" key="2">
    <source>
        <dbReference type="Proteomes" id="UP000626697"/>
    </source>
</evidence>
<reference evidence="1 2" key="1">
    <citation type="submission" date="2020-08" db="EMBL/GenBank/DDBJ databases">
        <title>Genomic Encyclopedia of Type Strains, Phase IV (KMG-IV): sequencing the most valuable type-strain genomes for metagenomic binning, comparative biology and taxonomic classification.</title>
        <authorList>
            <person name="Goeker M."/>
        </authorList>
    </citation>
    <scope>NUCLEOTIDE SEQUENCE [LARGE SCALE GENOMIC DNA]</scope>
    <source>
        <strain evidence="1 2">DSM 105481</strain>
    </source>
</reference>
<evidence type="ECO:0000313" key="1">
    <source>
        <dbReference type="EMBL" id="MBA9027507.1"/>
    </source>
</evidence>
<dbReference type="GO" id="GO:0051301">
    <property type="term" value="P:cell division"/>
    <property type="evidence" value="ECO:0007669"/>
    <property type="project" value="UniProtKB-KW"/>
</dbReference>
<sequence>MTTSKLGLPIVTGNMSTDVVRDVNALANAVDAKVGVAGGLATLDANGKVIGVDTSALATKAEVSAHKTEVATLADKGHVQLSNATNSADESMAATPKAVKAAYDLANGKQAALPVENRRKITFGTADPTGGVDGDIYFQYE</sequence>
<protein>
    <submittedName>
        <fullName evidence="1">Septal ring-binding cell division protein DamX</fullName>
    </submittedName>
</protein>